<gene>
    <name evidence="2" type="ORF">GRI38_12485</name>
</gene>
<dbReference type="RefSeq" id="WP_160684614.1">
    <property type="nucleotide sequence ID" value="NZ_WTYW01000004.1"/>
</dbReference>
<reference evidence="2 3" key="1">
    <citation type="submission" date="2019-12" db="EMBL/GenBank/DDBJ databases">
        <title>Genomic-based taxomic classification of the family Erythrobacteraceae.</title>
        <authorList>
            <person name="Xu L."/>
        </authorList>
    </citation>
    <scope>NUCLEOTIDE SEQUENCE [LARGE SCALE GENOMIC DNA]</scope>
    <source>
        <strain evidence="2 3">MCCC 1A09962</strain>
    </source>
</reference>
<keyword evidence="3" id="KW-1185">Reference proteome</keyword>
<dbReference type="SUPFAM" id="SSF52540">
    <property type="entry name" value="P-loop containing nucleoside triphosphate hydrolases"/>
    <property type="match status" value="1"/>
</dbReference>
<accession>A0A844ZH16</accession>
<dbReference type="AlphaFoldDB" id="A0A844ZH16"/>
<proteinExistence type="predicted"/>
<dbReference type="Gene3D" id="3.40.50.300">
    <property type="entry name" value="P-loop containing nucleotide triphosphate hydrolases"/>
    <property type="match status" value="1"/>
</dbReference>
<evidence type="ECO:0000313" key="3">
    <source>
        <dbReference type="Proteomes" id="UP000433104"/>
    </source>
</evidence>
<dbReference type="InterPro" id="IPR038727">
    <property type="entry name" value="NadR/Ttd14_AAA_dom"/>
</dbReference>
<sequence length="179" mass="19434">MARSAPLRAAVTGAPGAGKSTLLDHLAGHGIATGPEVARTILQQPGGMELRASDPHGFAFAMLEAQLASWHEPRNGAETVVFDRGFPDIIGFLRVEGLAVPGEIDRVCRELRYDGPIFHAPAWADIYRQDAERIQNWDEAVASDNAVVSAWRDYGYAPVLLPLASPEKRAAFVRDHLPD</sequence>
<dbReference type="Pfam" id="PF13521">
    <property type="entry name" value="AAA_28"/>
    <property type="match status" value="1"/>
</dbReference>
<evidence type="ECO:0000313" key="2">
    <source>
        <dbReference type="EMBL" id="MXO86844.1"/>
    </source>
</evidence>
<dbReference type="EMBL" id="WTYW01000004">
    <property type="protein sequence ID" value="MXO86844.1"/>
    <property type="molecule type" value="Genomic_DNA"/>
</dbReference>
<protein>
    <submittedName>
        <fullName evidence="2">AAA family ATPase</fullName>
    </submittedName>
</protein>
<evidence type="ECO:0000259" key="1">
    <source>
        <dbReference type="Pfam" id="PF13521"/>
    </source>
</evidence>
<dbReference type="InterPro" id="IPR027417">
    <property type="entry name" value="P-loop_NTPase"/>
</dbReference>
<organism evidence="2 3">
    <name type="scientific">Parapontixanthobacter aurantiacus</name>
    <dbReference type="NCBI Taxonomy" id="1463599"/>
    <lineage>
        <taxon>Bacteria</taxon>
        <taxon>Pseudomonadati</taxon>
        <taxon>Pseudomonadota</taxon>
        <taxon>Alphaproteobacteria</taxon>
        <taxon>Sphingomonadales</taxon>
        <taxon>Erythrobacteraceae</taxon>
        <taxon>Parapontixanthobacter</taxon>
    </lineage>
</organism>
<dbReference type="Proteomes" id="UP000433104">
    <property type="component" value="Unassembled WGS sequence"/>
</dbReference>
<dbReference type="OrthoDB" id="5638848at2"/>
<feature type="domain" description="NadR/Ttd14 AAA" evidence="1">
    <location>
        <begin position="10"/>
        <end position="169"/>
    </location>
</feature>
<comment type="caution">
    <text evidence="2">The sequence shown here is derived from an EMBL/GenBank/DDBJ whole genome shotgun (WGS) entry which is preliminary data.</text>
</comment>
<name>A0A844ZH16_9SPHN</name>